<evidence type="ECO:0000259" key="1">
    <source>
        <dbReference type="Pfam" id="PF04289"/>
    </source>
</evidence>
<dbReference type="Proteomes" id="UP000198518">
    <property type="component" value="Unassembled WGS sequence"/>
</dbReference>
<dbReference type="InterPro" id="IPR049288">
    <property type="entry name" value="DUF447_C"/>
</dbReference>
<dbReference type="Pfam" id="PF20766">
    <property type="entry name" value="DUF447_C"/>
    <property type="match status" value="1"/>
</dbReference>
<reference evidence="3 4" key="1">
    <citation type="submission" date="2016-10" db="EMBL/GenBank/DDBJ databases">
        <authorList>
            <person name="de Groot N.N."/>
        </authorList>
    </citation>
    <scope>NUCLEOTIDE SEQUENCE [LARGE SCALE GENOMIC DNA]</scope>
    <source>
        <strain evidence="3 4">CGMCC 1.5337</strain>
    </source>
</reference>
<name>A0A1I0QP73_9EURY</name>
<dbReference type="Gene3D" id="1.20.58.290">
    <property type="entry name" value="Hypothetical membrane protein ta0354_69_121"/>
    <property type="match status" value="1"/>
</dbReference>
<proteinExistence type="predicted"/>
<dbReference type="InterPro" id="IPR007386">
    <property type="entry name" value="DUF447_N"/>
</dbReference>
<dbReference type="InterPro" id="IPR012349">
    <property type="entry name" value="Split_barrel_FMN-bd"/>
</dbReference>
<protein>
    <recommendedName>
        <fullName evidence="5">DUF447 family protein</fullName>
    </recommendedName>
</protein>
<dbReference type="STRING" id="355548.SAMN04487945_2805"/>
<dbReference type="Pfam" id="PF04289">
    <property type="entry name" value="DUF447_N"/>
    <property type="match status" value="1"/>
</dbReference>
<accession>A0A1I0QP73</accession>
<evidence type="ECO:0008006" key="5">
    <source>
        <dbReference type="Google" id="ProtNLM"/>
    </source>
</evidence>
<dbReference type="SUPFAM" id="SSF50475">
    <property type="entry name" value="FMN-binding split barrel"/>
    <property type="match status" value="1"/>
</dbReference>
<dbReference type="EMBL" id="FOJA01000001">
    <property type="protein sequence ID" value="SEW29178.1"/>
    <property type="molecule type" value="Genomic_DNA"/>
</dbReference>
<evidence type="ECO:0000259" key="2">
    <source>
        <dbReference type="Pfam" id="PF20766"/>
    </source>
</evidence>
<dbReference type="RefSeq" id="WP_089670087.1">
    <property type="nucleotide sequence ID" value="NZ_FOJA01000001.1"/>
</dbReference>
<gene>
    <name evidence="3" type="ORF">SAMN04487945_2805</name>
</gene>
<evidence type="ECO:0000313" key="3">
    <source>
        <dbReference type="EMBL" id="SEW29178.1"/>
    </source>
</evidence>
<organism evidence="3 4">
    <name type="scientific">Halobacterium jilantaiense</name>
    <dbReference type="NCBI Taxonomy" id="355548"/>
    <lineage>
        <taxon>Archaea</taxon>
        <taxon>Methanobacteriati</taxon>
        <taxon>Methanobacteriota</taxon>
        <taxon>Stenosarchaea group</taxon>
        <taxon>Halobacteria</taxon>
        <taxon>Halobacteriales</taxon>
        <taxon>Halobacteriaceae</taxon>
        <taxon>Halobacterium</taxon>
    </lineage>
</organism>
<keyword evidence="4" id="KW-1185">Reference proteome</keyword>
<sequence length="193" mass="21147">MTDWPVDLAGVTETVVATLGPNDRWNHAALGLHAPDQPGEPATATTWGNTRTRRNFHRQGGGYVQFVDDPVAFADAALSIRETDDPVLDAAAAWARVDAEQTGSGDDEGTRVEHWALSPAETAVVRDAPFRVNRGFYAVVEATVAVSRLNVDAYDTETLRERLRYFESVVETAGGPRERTAMARVREHADADW</sequence>
<evidence type="ECO:0000313" key="4">
    <source>
        <dbReference type="Proteomes" id="UP000198518"/>
    </source>
</evidence>
<feature type="domain" description="DUF447" evidence="2">
    <location>
        <begin position="133"/>
        <end position="187"/>
    </location>
</feature>
<feature type="domain" description="DUF447" evidence="1">
    <location>
        <begin position="12"/>
        <end position="110"/>
    </location>
</feature>
<dbReference type="Gene3D" id="2.30.110.10">
    <property type="entry name" value="Electron Transport, Fmn-binding Protein, Chain A"/>
    <property type="match status" value="1"/>
</dbReference>
<dbReference type="AlphaFoldDB" id="A0A1I0QP73"/>
<dbReference type="OrthoDB" id="146030at2157"/>